<dbReference type="Gene3D" id="1.20.58.520">
    <property type="entry name" value="Amidohydrolase"/>
    <property type="match status" value="1"/>
</dbReference>
<evidence type="ECO:0000313" key="3">
    <source>
        <dbReference type="Proteomes" id="UP000239874"/>
    </source>
</evidence>
<dbReference type="SUPFAM" id="SSF51556">
    <property type="entry name" value="Metallo-dependent hydrolases"/>
    <property type="match status" value="1"/>
</dbReference>
<dbReference type="AlphaFoldDB" id="A0A2S6AKR1"/>
<dbReference type="GO" id="GO:0016810">
    <property type="term" value="F:hydrolase activity, acting on carbon-nitrogen (but not peptide) bonds"/>
    <property type="evidence" value="ECO:0007669"/>
    <property type="project" value="InterPro"/>
</dbReference>
<dbReference type="PANTHER" id="PTHR43135">
    <property type="entry name" value="ALPHA-D-RIBOSE 1-METHYLPHOSPHONATE 5-TRIPHOSPHATE DIPHOSPHATASE"/>
    <property type="match status" value="1"/>
</dbReference>
<dbReference type="Pfam" id="PF01979">
    <property type="entry name" value="Amidohydro_1"/>
    <property type="match status" value="1"/>
</dbReference>
<keyword evidence="2" id="KW-0378">Hydrolase</keyword>
<dbReference type="Gene3D" id="2.30.40.10">
    <property type="entry name" value="Urease, subunit C, domain 1"/>
    <property type="match status" value="1"/>
</dbReference>
<name>A0A2S6AKR1_9NOCA</name>
<dbReference type="InterPro" id="IPR032466">
    <property type="entry name" value="Metal_Hydrolase"/>
</dbReference>
<sequence length="365" mass="36739">MSVAAGNAITLNNVRIFDGERVGDPASVTIDGAVIAAVGSGRGSGESIDAAGGVLVPGFIDCHVHLDDPQTMTRLVEHGVTTALDMATAQPDLIAALRDGPLGAGVRSAGLPIIGPAGAHASIPGMAAAAVITDPAQAREMVAQRVAQRSDYIKLILEEPGEGGPDAATAKAVVVAAHAYGLKVIAHTSRAGSYALAVDVGVDILTHVPLAGGLPAAEPARIAAGGHVVVPTLAMMRGVAETFGLGDGFAGALAVVEALHKAGVSVLAGTDANTTPGVPFHPEHGPSLHEELELLVRAGLSTVEALRAATVLPAQHFGLGDRGAIRPGLRADLVLLDGDPVADIRATTSIRRVWCGGVEYQTATA</sequence>
<dbReference type="Gene3D" id="3.30.110.90">
    <property type="entry name" value="Amidohydrolase"/>
    <property type="match status" value="1"/>
</dbReference>
<proteinExistence type="predicted"/>
<accession>A0A2S6AKR1</accession>
<protein>
    <submittedName>
        <fullName evidence="2">Amidohydrolase</fullName>
    </submittedName>
</protein>
<feature type="domain" description="Amidohydrolase-related" evidence="1">
    <location>
        <begin position="54"/>
        <end position="357"/>
    </location>
</feature>
<comment type="caution">
    <text evidence="2">The sequence shown here is derived from an EMBL/GenBank/DDBJ whole genome shotgun (WGS) entry which is preliminary data.</text>
</comment>
<evidence type="ECO:0000259" key="1">
    <source>
        <dbReference type="Pfam" id="PF01979"/>
    </source>
</evidence>
<gene>
    <name evidence="2" type="ORF">C5E45_23705</name>
</gene>
<dbReference type="Gene3D" id="3.40.50.10910">
    <property type="entry name" value="Amidohydrolase"/>
    <property type="match status" value="1"/>
</dbReference>
<dbReference type="InterPro" id="IPR011059">
    <property type="entry name" value="Metal-dep_hydrolase_composite"/>
</dbReference>
<organism evidence="2 3">
    <name type="scientific">Nocardia nova</name>
    <dbReference type="NCBI Taxonomy" id="37330"/>
    <lineage>
        <taxon>Bacteria</taxon>
        <taxon>Bacillati</taxon>
        <taxon>Actinomycetota</taxon>
        <taxon>Actinomycetes</taxon>
        <taxon>Mycobacteriales</taxon>
        <taxon>Nocardiaceae</taxon>
        <taxon>Nocardia</taxon>
    </lineage>
</organism>
<dbReference type="InterPro" id="IPR051781">
    <property type="entry name" value="Metallo-dep_Hydrolase"/>
</dbReference>
<dbReference type="PANTHER" id="PTHR43135:SF3">
    <property type="entry name" value="ALPHA-D-RIBOSE 1-METHYLPHOSPHONATE 5-TRIPHOSPHATE DIPHOSPHATASE"/>
    <property type="match status" value="1"/>
</dbReference>
<evidence type="ECO:0000313" key="2">
    <source>
        <dbReference type="EMBL" id="PPJ35819.1"/>
    </source>
</evidence>
<dbReference type="RefSeq" id="WP_104380360.1">
    <property type="nucleotide sequence ID" value="NZ_PSZC01000018.1"/>
</dbReference>
<dbReference type="InterPro" id="IPR006680">
    <property type="entry name" value="Amidohydro-rel"/>
</dbReference>
<reference evidence="2 3" key="1">
    <citation type="submission" date="2018-02" db="EMBL/GenBank/DDBJ databases">
        <title>8 Nocardia nova and 1 Nocardia cyriacigeorgica strain used for evolution to TMP-SMX.</title>
        <authorList>
            <person name="Mehta H."/>
            <person name="Weng J."/>
            <person name="Shamoo Y."/>
        </authorList>
    </citation>
    <scope>NUCLEOTIDE SEQUENCE [LARGE SCALE GENOMIC DNA]</scope>
    <source>
        <strain evidence="2 3">MDA3139</strain>
    </source>
</reference>
<dbReference type="Proteomes" id="UP000239874">
    <property type="component" value="Unassembled WGS sequence"/>
</dbReference>
<dbReference type="SUPFAM" id="SSF51338">
    <property type="entry name" value="Composite domain of metallo-dependent hydrolases"/>
    <property type="match status" value="1"/>
</dbReference>
<dbReference type="EMBL" id="PSZC01000018">
    <property type="protein sequence ID" value="PPJ35819.1"/>
    <property type="molecule type" value="Genomic_DNA"/>
</dbReference>